<dbReference type="KEGG" id="erw:ERWE_CDS_08220"/>
<dbReference type="SMART" id="SM01323">
    <property type="entry name" value="YajC"/>
    <property type="match status" value="1"/>
</dbReference>
<evidence type="ECO:0000256" key="11">
    <source>
        <dbReference type="ARBA" id="ARBA00023010"/>
    </source>
</evidence>
<dbReference type="Proteomes" id="UP000001021">
    <property type="component" value="Chromosome"/>
</dbReference>
<evidence type="ECO:0000256" key="10">
    <source>
        <dbReference type="ARBA" id="ARBA00022989"/>
    </source>
</evidence>
<comment type="subunit">
    <text evidence="4">Part of the SecDF-YidC-YajC translocase complex. The SecDF-YidC-YajC translocase forms a supercomplex with SecYEG, called the holo-translocon (HTL).</text>
</comment>
<dbReference type="PANTHER" id="PTHR33909">
    <property type="entry name" value="SEC TRANSLOCON ACCESSORY COMPLEX SUBUNIT YAJC"/>
    <property type="match status" value="1"/>
</dbReference>
<evidence type="ECO:0000256" key="4">
    <source>
        <dbReference type="ARBA" id="ARBA00011718"/>
    </source>
</evidence>
<sequence>MVMNMSIISEVFAAAATSSASASGVGSSIAGLVPLVLIFCVFYFFIIRPQQKKIKEHNKLLESIKKGDKVIISNSIFGIVTKVDATGGHFFVEVSEGVELKVLKSSISEVLDKNNKPTPAQEATSK</sequence>
<comment type="subcellular location">
    <subcellularLocation>
        <location evidence="2">Cell inner membrane</location>
        <topology evidence="2">Single-pass membrane protein</topology>
    </subcellularLocation>
</comment>
<keyword evidence="7" id="KW-1003">Cell membrane</keyword>
<evidence type="ECO:0000313" key="15">
    <source>
        <dbReference type="Proteomes" id="UP000001021"/>
    </source>
</evidence>
<evidence type="ECO:0000256" key="6">
    <source>
        <dbReference type="ARBA" id="ARBA00022448"/>
    </source>
</evidence>
<reference evidence="14 15" key="1">
    <citation type="journal article" date="2006" name="J. Bacteriol.">
        <title>Comparative genomic analysis of three strains of Ehrlichia ruminantium reveals an active process of genome size plasticity.</title>
        <authorList>
            <person name="Frutos R."/>
            <person name="Viari A."/>
            <person name="Ferraz C."/>
            <person name="Morgat A."/>
            <person name="Eychenie S."/>
            <person name="Kandassami Y."/>
            <person name="Chantal I."/>
            <person name="Bensaid A."/>
            <person name="Coissac E."/>
            <person name="Vachiery N."/>
            <person name="Demaille J."/>
            <person name="Martinez D."/>
        </authorList>
    </citation>
    <scope>NUCLEOTIDE SEQUENCE [LARGE SCALE GENOMIC DNA]</scope>
    <source>
        <strain evidence="14 15">Welgevonden</strain>
    </source>
</reference>
<evidence type="ECO:0000256" key="8">
    <source>
        <dbReference type="ARBA" id="ARBA00022692"/>
    </source>
</evidence>
<gene>
    <name evidence="14" type="ordered locus">ERWE_CDS_08220</name>
</gene>
<evidence type="ECO:0000256" key="1">
    <source>
        <dbReference type="ARBA" id="ARBA00002061"/>
    </source>
</evidence>
<keyword evidence="12 13" id="KW-0472">Membrane</keyword>
<accession>A0A0H3M050</accession>
<keyword evidence="11" id="KW-0811">Translocation</keyword>
<name>A0A0H3M050_EHRRW</name>
<dbReference type="EMBL" id="CR925678">
    <property type="protein sequence ID" value="CAI27316.1"/>
    <property type="molecule type" value="Genomic_DNA"/>
</dbReference>
<dbReference type="GO" id="GO:0005886">
    <property type="term" value="C:plasma membrane"/>
    <property type="evidence" value="ECO:0007669"/>
    <property type="project" value="UniProtKB-SubCell"/>
</dbReference>
<feature type="transmembrane region" description="Helical" evidence="13">
    <location>
        <begin position="32"/>
        <end position="49"/>
    </location>
</feature>
<evidence type="ECO:0000256" key="7">
    <source>
        <dbReference type="ARBA" id="ARBA00022475"/>
    </source>
</evidence>
<dbReference type="Pfam" id="PF02699">
    <property type="entry name" value="YajC"/>
    <property type="match status" value="1"/>
</dbReference>
<keyword evidence="10 13" id="KW-1133">Transmembrane helix</keyword>
<dbReference type="InterPro" id="IPR003849">
    <property type="entry name" value="Preprotein_translocase_YajC"/>
</dbReference>
<dbReference type="NCBIfam" id="TIGR00739">
    <property type="entry name" value="yajC"/>
    <property type="match status" value="1"/>
</dbReference>
<comment type="function">
    <text evidence="1">The SecYEG-SecDF-YajC-YidC holo-translocon (HTL) protein secretase/insertase is a supercomplex required for protein secretion, insertion of proteins into membranes, and assembly of membrane protein complexes. While the SecYEG complex is essential for assembly of a number of proteins and complexes, the SecDF-YajC-YidC subcomplex facilitates these functions.</text>
</comment>
<evidence type="ECO:0000256" key="9">
    <source>
        <dbReference type="ARBA" id="ARBA00022927"/>
    </source>
</evidence>
<protein>
    <recommendedName>
        <fullName evidence="5">Sec translocon accessory complex subunit YajC</fullName>
    </recommendedName>
</protein>
<evidence type="ECO:0000256" key="12">
    <source>
        <dbReference type="ARBA" id="ARBA00023136"/>
    </source>
</evidence>
<dbReference type="eggNOG" id="COG1862">
    <property type="taxonomic scope" value="Bacteria"/>
</dbReference>
<dbReference type="PRINTS" id="PR01853">
    <property type="entry name" value="YAJCTRNLCASE"/>
</dbReference>
<keyword evidence="9" id="KW-0653">Protein transport</keyword>
<keyword evidence="15" id="KW-1185">Reference proteome</keyword>
<dbReference type="PANTHER" id="PTHR33909:SF1">
    <property type="entry name" value="SEC TRANSLOCON ACCESSORY COMPLEX SUBUNIT YAJC"/>
    <property type="match status" value="1"/>
</dbReference>
<dbReference type="AlphaFoldDB" id="A0A0H3M050"/>
<dbReference type="GO" id="GO:0015031">
    <property type="term" value="P:protein transport"/>
    <property type="evidence" value="ECO:0007669"/>
    <property type="project" value="UniProtKB-KW"/>
</dbReference>
<keyword evidence="8 13" id="KW-0812">Transmembrane</keyword>
<evidence type="ECO:0000256" key="13">
    <source>
        <dbReference type="SAM" id="Phobius"/>
    </source>
</evidence>
<evidence type="ECO:0000256" key="2">
    <source>
        <dbReference type="ARBA" id="ARBA00004377"/>
    </source>
</evidence>
<keyword evidence="6" id="KW-0813">Transport</keyword>
<evidence type="ECO:0000256" key="3">
    <source>
        <dbReference type="ARBA" id="ARBA00006742"/>
    </source>
</evidence>
<proteinExistence type="inferred from homology"/>
<organism evidence="14 15">
    <name type="scientific">Ehrlichia ruminantium (strain Welgevonden)</name>
    <dbReference type="NCBI Taxonomy" id="254945"/>
    <lineage>
        <taxon>Bacteria</taxon>
        <taxon>Pseudomonadati</taxon>
        <taxon>Pseudomonadota</taxon>
        <taxon>Alphaproteobacteria</taxon>
        <taxon>Rickettsiales</taxon>
        <taxon>Anaplasmataceae</taxon>
        <taxon>Ehrlichia</taxon>
    </lineage>
</organism>
<dbReference type="HOGENOM" id="CLU_116157_2_0_5"/>
<evidence type="ECO:0000256" key="5">
    <source>
        <dbReference type="ARBA" id="ARBA00014962"/>
    </source>
</evidence>
<comment type="similarity">
    <text evidence="3">Belongs to the YajC family.</text>
</comment>
<evidence type="ECO:0000313" key="14">
    <source>
        <dbReference type="EMBL" id="CAI27316.1"/>
    </source>
</evidence>